<dbReference type="AlphaFoldDB" id="A2SDB8"/>
<feature type="region of interest" description="Disordered" evidence="1">
    <location>
        <begin position="1"/>
        <end position="24"/>
    </location>
</feature>
<sequence length="401" mass="42251">MRAATPGSAAPDRPAVSTSSQPARRPVRRGVFALLAGLSLLLHLWLADRIGGLLGEGAAAADSPPRMQAAFVRELQPAAPPAVAPAPAAPARRAAPAAPEATPVPASAPQPGPVDPVDPIADSAPAPASAPDAAVAESMPAPAQADDAAAAAVSETAASAPTGPLPGPPSFAWPASTRLSYTLTGYVRGEVLGTAQVEWLRDGDRYQVHLDVVVGPGFAPLMQRRMTSDGEITPQGLEPRRYDERTQVAFGRTRTASLHFDADGVTLANGQRHPGLPALQDTASQFVQLTYLFTTGAERLQPGGRIEMPLALPRRVDRWVYDVIGEEVLATPFGPVPAWHLRPQREGDASSLSIEAWFAPSLQYLPVRIVIRRGTDEFIDLMIERLPLQAADEPLGGSALR</sequence>
<dbReference type="EMBL" id="CP000555">
    <property type="protein sequence ID" value="ABM93557.1"/>
    <property type="molecule type" value="Genomic_DNA"/>
</dbReference>
<keyword evidence="2" id="KW-0812">Transmembrane</keyword>
<feature type="compositionally biased region" description="Pro residues" evidence="1">
    <location>
        <begin position="106"/>
        <end position="116"/>
    </location>
</feature>
<evidence type="ECO:0000256" key="1">
    <source>
        <dbReference type="SAM" id="MobiDB-lite"/>
    </source>
</evidence>
<dbReference type="STRING" id="420662.Mpe_A0595"/>
<dbReference type="HOGENOM" id="CLU_050822_1_0_4"/>
<evidence type="ECO:0008006" key="5">
    <source>
        <dbReference type="Google" id="ProtNLM"/>
    </source>
</evidence>
<protein>
    <recommendedName>
        <fullName evidence="5">DUF3108 domain-containing protein</fullName>
    </recommendedName>
</protein>
<keyword evidence="2" id="KW-0472">Membrane</keyword>
<keyword evidence="2" id="KW-1133">Transmembrane helix</keyword>
<proteinExistence type="predicted"/>
<dbReference type="InterPro" id="IPR021457">
    <property type="entry name" value="DUF3108"/>
</dbReference>
<accession>A2SDB8</accession>
<evidence type="ECO:0000313" key="4">
    <source>
        <dbReference type="Proteomes" id="UP000000366"/>
    </source>
</evidence>
<evidence type="ECO:0000256" key="2">
    <source>
        <dbReference type="SAM" id="Phobius"/>
    </source>
</evidence>
<feature type="compositionally biased region" description="Low complexity" evidence="1">
    <location>
        <begin position="89"/>
        <end position="105"/>
    </location>
</feature>
<feature type="transmembrane region" description="Helical" evidence="2">
    <location>
        <begin position="30"/>
        <end position="47"/>
    </location>
</feature>
<organism evidence="3 4">
    <name type="scientific">Methylibium petroleiphilum (strain ATCC BAA-1232 / LMG 22953 / PM1)</name>
    <dbReference type="NCBI Taxonomy" id="420662"/>
    <lineage>
        <taxon>Bacteria</taxon>
        <taxon>Pseudomonadati</taxon>
        <taxon>Pseudomonadota</taxon>
        <taxon>Betaproteobacteria</taxon>
        <taxon>Burkholderiales</taxon>
        <taxon>Sphaerotilaceae</taxon>
        <taxon>Methylibium</taxon>
    </lineage>
</organism>
<reference evidence="3 4" key="1">
    <citation type="journal article" date="2007" name="J. Bacteriol.">
        <title>Whole-genome analysis of the methyl tert-butyl ether-degrading beta-proteobacterium Methylibium petroleiphilum PM1.</title>
        <authorList>
            <person name="Kane S.R."/>
            <person name="Chakicherla A.Y."/>
            <person name="Chain P.S.G."/>
            <person name="Schmidt R."/>
            <person name="Shin M.W."/>
            <person name="Legler T.C."/>
            <person name="Scow K.M."/>
            <person name="Larimer F.W."/>
            <person name="Lucas S.M."/>
            <person name="Richardson P.M."/>
            <person name="Hristova K.R."/>
        </authorList>
    </citation>
    <scope>NUCLEOTIDE SEQUENCE [LARGE SCALE GENOMIC DNA]</scope>
    <source>
        <strain evidence="4">ATCC BAA-1232 / LMG 22953 / PM1</strain>
    </source>
</reference>
<gene>
    <name evidence="3" type="ordered locus">Mpe_A0595</name>
</gene>
<feature type="compositionally biased region" description="Low complexity" evidence="1">
    <location>
        <begin position="117"/>
        <end position="162"/>
    </location>
</feature>
<feature type="region of interest" description="Disordered" evidence="1">
    <location>
        <begin position="81"/>
        <end position="171"/>
    </location>
</feature>
<dbReference type="eggNOG" id="COG3170">
    <property type="taxonomic scope" value="Bacteria"/>
</dbReference>
<keyword evidence="4" id="KW-1185">Reference proteome</keyword>
<dbReference type="KEGG" id="mpt:Mpe_A0595"/>
<name>A2SDB8_METPP</name>
<dbReference type="Pfam" id="PF11306">
    <property type="entry name" value="DUF3108"/>
    <property type="match status" value="1"/>
</dbReference>
<dbReference type="Proteomes" id="UP000000366">
    <property type="component" value="Chromosome"/>
</dbReference>
<evidence type="ECO:0000313" key="3">
    <source>
        <dbReference type="EMBL" id="ABM93557.1"/>
    </source>
</evidence>